<dbReference type="KEGG" id="hmp:K6T50_12200"/>
<dbReference type="EMBL" id="CP081958">
    <property type="protein sequence ID" value="QZP37047.1"/>
    <property type="molecule type" value="Genomic_DNA"/>
</dbReference>
<dbReference type="RefSeq" id="WP_222606862.1">
    <property type="nucleotide sequence ID" value="NZ_CP081958.1"/>
</dbReference>
<keyword evidence="3" id="KW-1185">Reference proteome</keyword>
<evidence type="ECO:0000256" key="1">
    <source>
        <dbReference type="SAM" id="MobiDB-lite"/>
    </source>
</evidence>
<sequence>MSTKRDIRLIETDDGEFAAVDEESGVTGTGETREEALSNLDALDLEREDK</sequence>
<dbReference type="Pfam" id="PF24113">
    <property type="entry name" value="DUF7387"/>
    <property type="match status" value="1"/>
</dbReference>
<dbReference type="Proteomes" id="UP000826254">
    <property type="component" value="Chromosome"/>
</dbReference>
<proteinExistence type="predicted"/>
<accession>A0A8T8WB37</accession>
<organism evidence="2 3">
    <name type="scientific">Halobaculum magnesiiphilum</name>
    <dbReference type="NCBI Taxonomy" id="1017351"/>
    <lineage>
        <taxon>Archaea</taxon>
        <taxon>Methanobacteriati</taxon>
        <taxon>Methanobacteriota</taxon>
        <taxon>Stenosarchaea group</taxon>
        <taxon>Halobacteria</taxon>
        <taxon>Halobacteriales</taxon>
        <taxon>Haloferacaceae</taxon>
        <taxon>Halobaculum</taxon>
    </lineage>
</organism>
<evidence type="ECO:0000313" key="2">
    <source>
        <dbReference type="EMBL" id="QZP37047.1"/>
    </source>
</evidence>
<reference evidence="2 3" key="1">
    <citation type="journal article" date="2021" name="Int. J. Syst. Evol. Microbiol.">
        <title>Halobaculum halophilum sp. nov. and Halobaculum salinum sp. nov., isolated from salt lake and saline soil.</title>
        <authorList>
            <person name="Cui H.L."/>
            <person name="Shi X.W."/>
            <person name="Yin X.M."/>
            <person name="Yang X.Y."/>
            <person name="Hou J."/>
            <person name="Zhu L."/>
        </authorList>
    </citation>
    <scope>NUCLEOTIDE SEQUENCE [LARGE SCALE GENOMIC DNA]</scope>
    <source>
        <strain evidence="2 3">NBRC 109044</strain>
    </source>
</reference>
<gene>
    <name evidence="2" type="ORF">K6T50_12200</name>
</gene>
<name>A0A8T8WB37_9EURY</name>
<protein>
    <submittedName>
        <fullName evidence="2">Type II toxin-antitoxin system HicB family antitoxin</fullName>
    </submittedName>
</protein>
<feature type="region of interest" description="Disordered" evidence="1">
    <location>
        <begin position="18"/>
        <end position="50"/>
    </location>
</feature>
<dbReference type="GeneID" id="67178916"/>
<evidence type="ECO:0000313" key="3">
    <source>
        <dbReference type="Proteomes" id="UP000826254"/>
    </source>
</evidence>
<dbReference type="InterPro" id="IPR055811">
    <property type="entry name" value="DUF7387"/>
</dbReference>
<dbReference type="AlphaFoldDB" id="A0A8T8WB37"/>